<dbReference type="CDD" id="cd04891">
    <property type="entry name" value="ACT_AK-LysC-DapG-like_1"/>
    <property type="match status" value="1"/>
</dbReference>
<evidence type="ECO:0000256" key="3">
    <source>
        <dbReference type="ARBA" id="ARBA00022679"/>
    </source>
</evidence>
<evidence type="ECO:0000259" key="8">
    <source>
        <dbReference type="PROSITE" id="PS51671"/>
    </source>
</evidence>
<keyword evidence="5" id="KW-0418">Kinase</keyword>
<evidence type="ECO:0000256" key="1">
    <source>
        <dbReference type="ARBA" id="ARBA00010122"/>
    </source>
</evidence>
<accession>A0A7V0LU76</accession>
<dbReference type="GO" id="GO:0005524">
    <property type="term" value="F:ATP binding"/>
    <property type="evidence" value="ECO:0007669"/>
    <property type="project" value="UniProtKB-KW"/>
</dbReference>
<keyword evidence="4" id="KW-0547">Nucleotide-binding</keyword>
<dbReference type="EMBL" id="DRDR01000092">
    <property type="protein sequence ID" value="HDL60242.1"/>
    <property type="molecule type" value="Genomic_DNA"/>
</dbReference>
<organism evidence="9">
    <name type="scientific">candidate division WOR-3 bacterium</name>
    <dbReference type="NCBI Taxonomy" id="2052148"/>
    <lineage>
        <taxon>Bacteria</taxon>
        <taxon>Bacteria division WOR-3</taxon>
    </lineage>
</organism>
<dbReference type="GO" id="GO:0009089">
    <property type="term" value="P:lysine biosynthetic process via diaminopimelate"/>
    <property type="evidence" value="ECO:0007669"/>
    <property type="project" value="TreeGrafter"/>
</dbReference>
<dbReference type="Proteomes" id="UP000886381">
    <property type="component" value="Unassembled WGS sequence"/>
</dbReference>
<name>A0A7V0LU76_UNCW3</name>
<proteinExistence type="inferred from homology"/>
<keyword evidence="3" id="KW-0808">Transferase</keyword>
<reference evidence="9" key="1">
    <citation type="journal article" date="2020" name="mSystems">
        <title>Genome- and Community-Level Interaction Insights into Carbon Utilization and Element Cycling Functions of Hydrothermarchaeota in Hydrothermal Sediment.</title>
        <authorList>
            <person name="Zhou Z."/>
            <person name="Liu Y."/>
            <person name="Xu W."/>
            <person name="Pan J."/>
            <person name="Luo Z.H."/>
            <person name="Li M."/>
        </authorList>
    </citation>
    <scope>NUCLEOTIDE SEQUENCE [LARGE SCALE GENOMIC DNA]</scope>
    <source>
        <strain evidence="9">HyVt-28</strain>
    </source>
</reference>
<evidence type="ECO:0000256" key="6">
    <source>
        <dbReference type="ARBA" id="ARBA00022840"/>
    </source>
</evidence>
<dbReference type="GO" id="GO:0009088">
    <property type="term" value="P:threonine biosynthetic process"/>
    <property type="evidence" value="ECO:0007669"/>
    <property type="project" value="UniProtKB-UniPathway"/>
</dbReference>
<comment type="caution">
    <text evidence="9">The sequence shown here is derived from an EMBL/GenBank/DDBJ whole genome shotgun (WGS) entry which is preliminary data.</text>
</comment>
<dbReference type="InterPro" id="IPR045865">
    <property type="entry name" value="ACT-like_dom_sf"/>
</dbReference>
<dbReference type="Pfam" id="PF22468">
    <property type="entry name" value="ACT_9"/>
    <property type="match status" value="1"/>
</dbReference>
<dbReference type="PANTHER" id="PTHR21499:SF3">
    <property type="entry name" value="ASPARTOKINASE"/>
    <property type="match status" value="1"/>
</dbReference>
<dbReference type="UniPathway" id="UPA00050">
    <property type="reaction ID" value="UER00461"/>
</dbReference>
<evidence type="ECO:0000256" key="7">
    <source>
        <dbReference type="ARBA" id="ARBA00047872"/>
    </source>
</evidence>
<dbReference type="GO" id="GO:0005829">
    <property type="term" value="C:cytosol"/>
    <property type="evidence" value="ECO:0007669"/>
    <property type="project" value="TreeGrafter"/>
</dbReference>
<evidence type="ECO:0000256" key="2">
    <source>
        <dbReference type="ARBA" id="ARBA00013059"/>
    </source>
</evidence>
<feature type="domain" description="ACT" evidence="8">
    <location>
        <begin position="98"/>
        <end position="162"/>
    </location>
</feature>
<dbReference type="UniPathway" id="UPA00051">
    <property type="reaction ID" value="UER00462"/>
</dbReference>
<dbReference type="GO" id="GO:0004072">
    <property type="term" value="F:aspartate kinase activity"/>
    <property type="evidence" value="ECO:0007669"/>
    <property type="project" value="UniProtKB-EC"/>
</dbReference>
<dbReference type="InterPro" id="IPR002912">
    <property type="entry name" value="ACT_dom"/>
</dbReference>
<protein>
    <recommendedName>
        <fullName evidence="2">aspartate kinase</fullName>
        <ecNumber evidence="2">2.7.2.4</ecNumber>
    </recommendedName>
</protein>
<dbReference type="AlphaFoldDB" id="A0A7V0LU76"/>
<dbReference type="Gene3D" id="3.30.2130.10">
    <property type="entry name" value="VC0802-like"/>
    <property type="match status" value="1"/>
</dbReference>
<dbReference type="GO" id="GO:0009090">
    <property type="term" value="P:homoserine biosynthetic process"/>
    <property type="evidence" value="ECO:0007669"/>
    <property type="project" value="TreeGrafter"/>
</dbReference>
<dbReference type="EC" id="2.7.2.4" evidence="2"/>
<comment type="similarity">
    <text evidence="1">Belongs to the aspartokinase family.</text>
</comment>
<keyword evidence="6" id="KW-0067">ATP-binding</keyword>
<dbReference type="SUPFAM" id="SSF55021">
    <property type="entry name" value="ACT-like"/>
    <property type="match status" value="2"/>
</dbReference>
<evidence type="ECO:0000256" key="5">
    <source>
        <dbReference type="ARBA" id="ARBA00022777"/>
    </source>
</evidence>
<evidence type="ECO:0000256" key="4">
    <source>
        <dbReference type="ARBA" id="ARBA00022741"/>
    </source>
</evidence>
<evidence type="ECO:0000313" key="9">
    <source>
        <dbReference type="EMBL" id="HDL60242.1"/>
    </source>
</evidence>
<sequence>MSFPVEEVWVNRKVVKIILRGVRDRPGVAAEVFELLAARGINVELIVAGPASKGKTDIAFLILESQTHFIKDSEDILLEEIGGTAINYDPKVALIVFYGSKELSKKPGVAARIFNILAEAGVNIEMVSTSLDSISLVVREHGLDRAIAAIADALGVEVEEGY</sequence>
<dbReference type="Pfam" id="PF01842">
    <property type="entry name" value="ACT"/>
    <property type="match status" value="1"/>
</dbReference>
<dbReference type="InterPro" id="IPR054352">
    <property type="entry name" value="ACT_Aspartokinase"/>
</dbReference>
<dbReference type="PANTHER" id="PTHR21499">
    <property type="entry name" value="ASPARTATE KINASE"/>
    <property type="match status" value="1"/>
</dbReference>
<dbReference type="PROSITE" id="PS51671">
    <property type="entry name" value="ACT"/>
    <property type="match status" value="2"/>
</dbReference>
<gene>
    <name evidence="9" type="ORF">ENH14_02175</name>
</gene>
<feature type="domain" description="ACT" evidence="8">
    <location>
        <begin position="17"/>
        <end position="95"/>
    </location>
</feature>
<comment type="catalytic activity">
    <reaction evidence="7">
        <text>L-aspartate + ATP = 4-phospho-L-aspartate + ADP</text>
        <dbReference type="Rhea" id="RHEA:23776"/>
        <dbReference type="ChEBI" id="CHEBI:29991"/>
        <dbReference type="ChEBI" id="CHEBI:30616"/>
        <dbReference type="ChEBI" id="CHEBI:57535"/>
        <dbReference type="ChEBI" id="CHEBI:456216"/>
        <dbReference type="EC" id="2.7.2.4"/>
    </reaction>
</comment>